<evidence type="ECO:0000256" key="10">
    <source>
        <dbReference type="ARBA" id="ARBA00023295"/>
    </source>
</evidence>
<evidence type="ECO:0000256" key="4">
    <source>
        <dbReference type="ARBA" id="ARBA00022723"/>
    </source>
</evidence>
<dbReference type="InterPro" id="IPR037094">
    <property type="entry name" value="Glyco_hydro_38_cen_sf"/>
</dbReference>
<keyword evidence="8" id="KW-1015">Disulfide bond</keyword>
<evidence type="ECO:0000256" key="8">
    <source>
        <dbReference type="ARBA" id="ARBA00023157"/>
    </source>
</evidence>
<dbReference type="Gene3D" id="3.20.110.10">
    <property type="entry name" value="Glycoside hydrolase 38, N terminal domain"/>
    <property type="match status" value="1"/>
</dbReference>
<name>A0A2G8L7Y1_STIJA</name>
<evidence type="ECO:0000256" key="9">
    <source>
        <dbReference type="ARBA" id="ARBA00023180"/>
    </source>
</evidence>
<dbReference type="InterPro" id="IPR000602">
    <property type="entry name" value="Glyco_hydro_38_N"/>
</dbReference>
<organism evidence="13 14">
    <name type="scientific">Stichopus japonicus</name>
    <name type="common">Sea cucumber</name>
    <dbReference type="NCBI Taxonomy" id="307972"/>
    <lineage>
        <taxon>Eukaryota</taxon>
        <taxon>Metazoa</taxon>
        <taxon>Echinodermata</taxon>
        <taxon>Eleutherozoa</taxon>
        <taxon>Echinozoa</taxon>
        <taxon>Holothuroidea</taxon>
        <taxon>Aspidochirotacea</taxon>
        <taxon>Aspidochirotida</taxon>
        <taxon>Stichopodidae</taxon>
        <taxon>Apostichopus</taxon>
    </lineage>
</organism>
<dbReference type="EMBL" id="MRZV01000178">
    <property type="protein sequence ID" value="PIK56362.1"/>
    <property type="molecule type" value="Genomic_DNA"/>
</dbReference>
<keyword evidence="14" id="KW-1185">Reference proteome</keyword>
<dbReference type="GO" id="GO:0005764">
    <property type="term" value="C:lysosome"/>
    <property type="evidence" value="ECO:0007669"/>
    <property type="project" value="TreeGrafter"/>
</dbReference>
<comment type="similarity">
    <text evidence="2 11">Belongs to the glycosyl hydrolase 38 family.</text>
</comment>
<dbReference type="InterPro" id="IPR011682">
    <property type="entry name" value="Glyco_hydro_38_C"/>
</dbReference>
<keyword evidence="7 11" id="KW-0862">Zinc</keyword>
<evidence type="ECO:0000313" key="14">
    <source>
        <dbReference type="Proteomes" id="UP000230750"/>
    </source>
</evidence>
<dbReference type="EC" id="3.2.1.-" evidence="11"/>
<dbReference type="Proteomes" id="UP000230750">
    <property type="component" value="Unassembled WGS sequence"/>
</dbReference>
<comment type="catalytic activity">
    <reaction evidence="1">
        <text>Hydrolysis of terminal, non-reducing alpha-D-mannose residues in alpha-D-mannosides.</text>
        <dbReference type="EC" id="3.2.1.24"/>
    </reaction>
</comment>
<dbReference type="STRING" id="307972.A0A2G8L7Y1"/>
<dbReference type="GO" id="GO:0046872">
    <property type="term" value="F:metal ion binding"/>
    <property type="evidence" value="ECO:0007669"/>
    <property type="project" value="UniProtKB-KW"/>
</dbReference>
<dbReference type="InterPro" id="IPR013780">
    <property type="entry name" value="Glyco_hydro_b"/>
</dbReference>
<keyword evidence="9" id="KW-0325">Glycoprotein</keyword>
<dbReference type="Gene3D" id="1.20.1270.50">
    <property type="entry name" value="Glycoside hydrolase family 38, central domain"/>
    <property type="match status" value="2"/>
</dbReference>
<sequence>MDGKGKKFRNRKNQMRYRWVLTDFTLPVSTRTIEGPESQTRGWRRYGEETPTWVDPPTYSLVPCLVIFHTPTGFLFDRGCDDPPIQDDKNLFDYNVDERVDAFVKWVTLQSLAFQTNHIMLTMGSDFQYENANAWYKNLDKLMKYVNAKERDTNIYTLYSTPSCYTYNLNKANKTWTTKEQDFFPYADSPHSDWSGYFVSRVAFKGNERRSNNLLQVCKQLEVLAGSQSSKDPEAEVETLKEYMGVSQHHDSITGTAKQHVNDDYTKRLHIGNEKCQKLVGLAVGQLMAKNSSTEGPKTQFCNYLNISMCPATENADSFAVILYNPIGRNVSTYVKIPVNGASYHVAGPDGSSVTNQVQAVSDAVQRVRRDRGSAKNDLFFFAHVPALGFATYQVTSAKQALKRVRPQALSNNVKAVPAPADSDTVISTDVIKVTFDSTGLLKSMTNMDSNVTVNVKQSFYWYNGSAGNHESGQASGAYIFRPNSSTPMDLFNGKSVSGKVVKGSEVIEFHQTFQPWLNQIVRLYKAKNFVEFEWVVGPIPFMDGLGKEIITKFDTDIDSEDIFYTDSNGRQMMKRQKNHREDYPYVDLEPVAGNYYPINSRIFINDKNKQFTIMTDRSEGGSSLKSGSVELMVHRRLLHDDGKGVGEPLNETGQFGDGLMAIGKHRVLINQTPQAATIHRELGEEIYMAPWVFFSSQTSGWNKTYDTMKSFINMNLPRNVHLLTLELWAETEILIRLEHMFEKDDDPEYSKNVTVSLKGLFPTLNITGVDEHTLSANQELESATRLQWHTKDGVTPEKFSPPPVVAPSYDVMLSAMQIRTFIATFNRA</sequence>
<dbReference type="InterPro" id="IPR041147">
    <property type="entry name" value="GH38_C"/>
</dbReference>
<evidence type="ECO:0000259" key="12">
    <source>
        <dbReference type="SMART" id="SM00872"/>
    </source>
</evidence>
<proteinExistence type="inferred from homology"/>
<dbReference type="PANTHER" id="PTHR11607:SF3">
    <property type="entry name" value="LYSOSOMAL ALPHA-MANNOSIDASE"/>
    <property type="match status" value="1"/>
</dbReference>
<dbReference type="SUPFAM" id="SSF74650">
    <property type="entry name" value="Galactose mutarotase-like"/>
    <property type="match status" value="1"/>
</dbReference>
<dbReference type="InterPro" id="IPR028995">
    <property type="entry name" value="Glyco_hydro_57/38_cen_sf"/>
</dbReference>
<dbReference type="Gene3D" id="2.60.40.1360">
    <property type="match status" value="1"/>
</dbReference>
<dbReference type="Pfam" id="PF07748">
    <property type="entry name" value="Glyco_hydro_38C"/>
    <property type="match status" value="1"/>
</dbReference>
<keyword evidence="5" id="KW-0732">Signal</keyword>
<evidence type="ECO:0000256" key="2">
    <source>
        <dbReference type="ARBA" id="ARBA00009792"/>
    </source>
</evidence>
<dbReference type="InterPro" id="IPR015341">
    <property type="entry name" value="Glyco_hydro_38_cen"/>
</dbReference>
<dbReference type="InterPro" id="IPR048534">
    <property type="entry name" value="Man2a1-like_dom"/>
</dbReference>
<dbReference type="FunFam" id="2.70.98.30:FF:000003">
    <property type="entry name" value="Alpha-mannosidase"/>
    <property type="match status" value="1"/>
</dbReference>
<evidence type="ECO:0000256" key="5">
    <source>
        <dbReference type="ARBA" id="ARBA00022729"/>
    </source>
</evidence>
<feature type="domain" description="Glycoside hydrolase family 38 central" evidence="12">
    <location>
        <begin position="192"/>
        <end position="269"/>
    </location>
</feature>
<dbReference type="Gene3D" id="2.60.40.1180">
    <property type="entry name" value="Golgi alpha-mannosidase II"/>
    <property type="match status" value="1"/>
</dbReference>
<evidence type="ECO:0000256" key="7">
    <source>
        <dbReference type="ARBA" id="ARBA00022833"/>
    </source>
</evidence>
<comment type="cofactor">
    <cofactor evidence="11">
        <name>Zn(2+)</name>
        <dbReference type="ChEBI" id="CHEBI:29105"/>
    </cofactor>
    <text evidence="11">Binds 1 zinc ion per subunit.</text>
</comment>
<evidence type="ECO:0000256" key="11">
    <source>
        <dbReference type="RuleBase" id="RU361199"/>
    </source>
</evidence>
<dbReference type="InterPro" id="IPR050843">
    <property type="entry name" value="Glycosyl_Hydrlase_38"/>
</dbReference>
<dbReference type="FunFam" id="1.20.1270.50:FF:000002">
    <property type="entry name" value="Alpha-mannosidase"/>
    <property type="match status" value="1"/>
</dbReference>
<dbReference type="InterPro" id="IPR011330">
    <property type="entry name" value="Glyco_hydro/deAcase_b/a-brl"/>
</dbReference>
<dbReference type="Pfam" id="PF21260">
    <property type="entry name" value="Laman-like_dom"/>
    <property type="match status" value="1"/>
</dbReference>
<dbReference type="GO" id="GO:0004559">
    <property type="term" value="F:alpha-mannosidase activity"/>
    <property type="evidence" value="ECO:0007669"/>
    <property type="project" value="UniProtKB-EC"/>
</dbReference>
<dbReference type="InterPro" id="IPR011013">
    <property type="entry name" value="Gal_mutarotase_sf_dom"/>
</dbReference>
<keyword evidence="10 11" id="KW-0326">Glycosidase</keyword>
<dbReference type="InterPro" id="IPR027291">
    <property type="entry name" value="Glyco_hydro_38_N_sf"/>
</dbReference>
<dbReference type="Pfam" id="PF01074">
    <property type="entry name" value="Glyco_hydro_38N"/>
    <property type="match status" value="1"/>
</dbReference>
<dbReference type="SUPFAM" id="SSF88713">
    <property type="entry name" value="Glycoside hydrolase/deacetylase"/>
    <property type="match status" value="1"/>
</dbReference>
<dbReference type="OrthoDB" id="2016903at2759"/>
<dbReference type="FunFam" id="1.20.1270.50:FF:000003">
    <property type="entry name" value="Alpha-mannosidase"/>
    <property type="match status" value="1"/>
</dbReference>
<protein>
    <recommendedName>
        <fullName evidence="3 11">Alpha-mannosidase</fullName>
        <ecNumber evidence="11">3.2.1.-</ecNumber>
    </recommendedName>
</protein>
<dbReference type="Pfam" id="PF09261">
    <property type="entry name" value="Alpha-mann_mid"/>
    <property type="match status" value="1"/>
</dbReference>
<reference evidence="13 14" key="1">
    <citation type="journal article" date="2017" name="PLoS Biol.">
        <title>The sea cucumber genome provides insights into morphological evolution and visceral regeneration.</title>
        <authorList>
            <person name="Zhang X."/>
            <person name="Sun L."/>
            <person name="Yuan J."/>
            <person name="Sun Y."/>
            <person name="Gao Y."/>
            <person name="Zhang L."/>
            <person name="Li S."/>
            <person name="Dai H."/>
            <person name="Hamel J.F."/>
            <person name="Liu C."/>
            <person name="Yu Y."/>
            <person name="Liu S."/>
            <person name="Lin W."/>
            <person name="Guo K."/>
            <person name="Jin S."/>
            <person name="Xu P."/>
            <person name="Storey K.B."/>
            <person name="Huan P."/>
            <person name="Zhang T."/>
            <person name="Zhou Y."/>
            <person name="Zhang J."/>
            <person name="Lin C."/>
            <person name="Li X."/>
            <person name="Xing L."/>
            <person name="Huo D."/>
            <person name="Sun M."/>
            <person name="Wang L."/>
            <person name="Mercier A."/>
            <person name="Li F."/>
            <person name="Yang H."/>
            <person name="Xiang J."/>
        </authorList>
    </citation>
    <scope>NUCLEOTIDE SEQUENCE [LARGE SCALE GENOMIC DNA]</scope>
    <source>
        <strain evidence="13">Shaxun</strain>
        <tissue evidence="13">Muscle</tissue>
    </source>
</reference>
<evidence type="ECO:0000313" key="13">
    <source>
        <dbReference type="EMBL" id="PIK56362.1"/>
    </source>
</evidence>
<dbReference type="SUPFAM" id="SSF88688">
    <property type="entry name" value="Families 57/38 glycoside transferase middle domain"/>
    <property type="match status" value="1"/>
</dbReference>
<keyword evidence="4 11" id="KW-0479">Metal-binding</keyword>
<keyword evidence="6 11" id="KW-0378">Hydrolase</keyword>
<evidence type="ECO:0000256" key="1">
    <source>
        <dbReference type="ARBA" id="ARBA00000365"/>
    </source>
</evidence>
<accession>A0A2G8L7Y1</accession>
<dbReference type="SMART" id="SM00872">
    <property type="entry name" value="Alpha-mann_mid"/>
    <property type="match status" value="1"/>
</dbReference>
<dbReference type="AlphaFoldDB" id="A0A2G8L7Y1"/>
<dbReference type="GO" id="GO:0030246">
    <property type="term" value="F:carbohydrate binding"/>
    <property type="evidence" value="ECO:0007669"/>
    <property type="project" value="InterPro"/>
</dbReference>
<gene>
    <name evidence="13" type="ORF">BSL78_06736</name>
</gene>
<evidence type="ECO:0000256" key="3">
    <source>
        <dbReference type="ARBA" id="ARBA00012752"/>
    </source>
</evidence>
<comment type="caution">
    <text evidence="13">The sequence shown here is derived from an EMBL/GenBank/DDBJ whole genome shotgun (WGS) entry which is preliminary data.</text>
</comment>
<dbReference type="GO" id="GO:0006013">
    <property type="term" value="P:mannose metabolic process"/>
    <property type="evidence" value="ECO:0007669"/>
    <property type="project" value="InterPro"/>
</dbReference>
<dbReference type="Gene3D" id="2.70.98.30">
    <property type="entry name" value="Golgi alpha-mannosidase II, domain 4"/>
    <property type="match status" value="1"/>
</dbReference>
<dbReference type="Pfam" id="PF17677">
    <property type="entry name" value="Glyco_hydro38C2"/>
    <property type="match status" value="1"/>
</dbReference>
<dbReference type="PANTHER" id="PTHR11607">
    <property type="entry name" value="ALPHA-MANNOSIDASE"/>
    <property type="match status" value="1"/>
</dbReference>
<evidence type="ECO:0000256" key="6">
    <source>
        <dbReference type="ARBA" id="ARBA00022801"/>
    </source>
</evidence>
<dbReference type="FunFam" id="2.60.40.1180:FF:000018">
    <property type="entry name" value="Alpha-mannosidase"/>
    <property type="match status" value="1"/>
</dbReference>